<reference evidence="2 3" key="1">
    <citation type="submission" date="2006-06" db="EMBL/GenBank/DDBJ databases">
        <authorList>
            <person name="Moran M.A."/>
            <person name="Ferriera S."/>
            <person name="Johnson J."/>
            <person name="Kravitz S."/>
            <person name="Beeson K."/>
            <person name="Sutton G."/>
            <person name="Rogers Y.-H."/>
            <person name="Friedman R."/>
            <person name="Frazier M."/>
            <person name="Venter J.C."/>
        </authorList>
    </citation>
    <scope>NUCLEOTIDE SEQUENCE [LARGE SCALE GENOMIC DNA]</scope>
    <source>
        <strain evidence="2 3">E-37</strain>
    </source>
</reference>
<gene>
    <name evidence="2" type="ORF">SSE37_12746</name>
</gene>
<dbReference type="AlphaFoldDB" id="A3K6T8"/>
<comment type="caution">
    <text evidence="2">The sequence shown here is derived from an EMBL/GenBank/DDBJ whole genome shotgun (WGS) entry which is preliminary data.</text>
</comment>
<protein>
    <submittedName>
        <fullName evidence="2">Uncharacterized protein</fullName>
    </submittedName>
</protein>
<keyword evidence="3" id="KW-1185">Reference proteome</keyword>
<evidence type="ECO:0000313" key="2">
    <source>
        <dbReference type="EMBL" id="EBA07065.1"/>
    </source>
</evidence>
<sequence length="103" mass="11729">MPTPRLRECCEAEARTEALSLVGLVIVRKSFRAWPGQRRIGVLPERQGISMNHATLCRNYPEDGLSEQRRLGRKRARYEDTDASRRARQRAPPIKDISQTVAG</sequence>
<name>A3K6T8_SAGS3</name>
<dbReference type="Proteomes" id="UP000005713">
    <property type="component" value="Unassembled WGS sequence"/>
</dbReference>
<evidence type="ECO:0000313" key="3">
    <source>
        <dbReference type="Proteomes" id="UP000005713"/>
    </source>
</evidence>
<feature type="region of interest" description="Disordered" evidence="1">
    <location>
        <begin position="60"/>
        <end position="103"/>
    </location>
</feature>
<dbReference type="EMBL" id="AAYA01000011">
    <property type="protein sequence ID" value="EBA07065.1"/>
    <property type="molecule type" value="Genomic_DNA"/>
</dbReference>
<accession>A3K6T8</accession>
<proteinExistence type="predicted"/>
<dbReference type="RefSeq" id="WP_005861183.1">
    <property type="nucleotide sequence ID" value="NZ_AAYA01000011.1"/>
</dbReference>
<evidence type="ECO:0000256" key="1">
    <source>
        <dbReference type="SAM" id="MobiDB-lite"/>
    </source>
</evidence>
<organism evidence="2 3">
    <name type="scientific">Sagittula stellata (strain ATCC 700073 / DSM 11524 / E-37)</name>
    <dbReference type="NCBI Taxonomy" id="388399"/>
    <lineage>
        <taxon>Bacteria</taxon>
        <taxon>Pseudomonadati</taxon>
        <taxon>Pseudomonadota</taxon>
        <taxon>Alphaproteobacteria</taxon>
        <taxon>Rhodobacterales</taxon>
        <taxon>Roseobacteraceae</taxon>
        <taxon>Sagittula</taxon>
    </lineage>
</organism>